<feature type="compositionally biased region" description="Basic residues" evidence="3">
    <location>
        <begin position="370"/>
        <end position="380"/>
    </location>
</feature>
<dbReference type="InterPro" id="IPR036875">
    <property type="entry name" value="Znf_CCHC_sf"/>
</dbReference>
<dbReference type="CDD" id="cd00064">
    <property type="entry name" value="FU"/>
    <property type="match status" value="1"/>
</dbReference>
<evidence type="ECO:0000313" key="5">
    <source>
        <dbReference type="EMBL" id="KAH9372156.1"/>
    </source>
</evidence>
<evidence type="ECO:0000256" key="2">
    <source>
        <dbReference type="SAM" id="Coils"/>
    </source>
</evidence>
<proteinExistence type="predicted"/>
<feature type="coiled-coil region" evidence="2">
    <location>
        <begin position="438"/>
        <end position="472"/>
    </location>
</feature>
<feature type="compositionally biased region" description="Low complexity" evidence="3">
    <location>
        <begin position="394"/>
        <end position="412"/>
    </location>
</feature>
<dbReference type="InterPro" id="IPR006212">
    <property type="entry name" value="Furin_repeat"/>
</dbReference>
<dbReference type="VEuPathDB" id="VectorBase:HLOH_053787"/>
<dbReference type="InterPro" id="IPR001878">
    <property type="entry name" value="Znf_CCHC"/>
</dbReference>
<gene>
    <name evidence="5" type="ORF">HPB48_009711</name>
</gene>
<keyword evidence="1" id="KW-0863">Zinc-finger</keyword>
<feature type="domain" description="CCHC-type" evidence="4">
    <location>
        <begin position="257"/>
        <end position="272"/>
    </location>
</feature>
<organism evidence="5 6">
    <name type="scientific">Haemaphysalis longicornis</name>
    <name type="common">Bush tick</name>
    <dbReference type="NCBI Taxonomy" id="44386"/>
    <lineage>
        <taxon>Eukaryota</taxon>
        <taxon>Metazoa</taxon>
        <taxon>Ecdysozoa</taxon>
        <taxon>Arthropoda</taxon>
        <taxon>Chelicerata</taxon>
        <taxon>Arachnida</taxon>
        <taxon>Acari</taxon>
        <taxon>Parasitiformes</taxon>
        <taxon>Ixodida</taxon>
        <taxon>Ixodoidea</taxon>
        <taxon>Ixodidae</taxon>
        <taxon>Haemaphysalinae</taxon>
        <taxon>Haemaphysalis</taxon>
    </lineage>
</organism>
<reference evidence="5 6" key="1">
    <citation type="journal article" date="2020" name="Cell">
        <title>Large-Scale Comparative Analyses of Tick Genomes Elucidate Their Genetic Diversity and Vector Capacities.</title>
        <authorList>
            <consortium name="Tick Genome and Microbiome Consortium (TIGMIC)"/>
            <person name="Jia N."/>
            <person name="Wang J."/>
            <person name="Shi W."/>
            <person name="Du L."/>
            <person name="Sun Y."/>
            <person name="Zhan W."/>
            <person name="Jiang J.F."/>
            <person name="Wang Q."/>
            <person name="Zhang B."/>
            <person name="Ji P."/>
            <person name="Bell-Sakyi L."/>
            <person name="Cui X.M."/>
            <person name="Yuan T.T."/>
            <person name="Jiang B.G."/>
            <person name="Yang W.F."/>
            <person name="Lam T.T."/>
            <person name="Chang Q.C."/>
            <person name="Ding S.J."/>
            <person name="Wang X.J."/>
            <person name="Zhu J.G."/>
            <person name="Ruan X.D."/>
            <person name="Zhao L."/>
            <person name="Wei J.T."/>
            <person name="Ye R.Z."/>
            <person name="Que T.C."/>
            <person name="Du C.H."/>
            <person name="Zhou Y.H."/>
            <person name="Cheng J.X."/>
            <person name="Dai P.F."/>
            <person name="Guo W.B."/>
            <person name="Han X.H."/>
            <person name="Huang E.J."/>
            <person name="Li L.F."/>
            <person name="Wei W."/>
            <person name="Gao Y.C."/>
            <person name="Liu J.Z."/>
            <person name="Shao H.Z."/>
            <person name="Wang X."/>
            <person name="Wang C.C."/>
            <person name="Yang T.C."/>
            <person name="Huo Q.B."/>
            <person name="Li W."/>
            <person name="Chen H.Y."/>
            <person name="Chen S.E."/>
            <person name="Zhou L.G."/>
            <person name="Ni X.B."/>
            <person name="Tian J.H."/>
            <person name="Sheng Y."/>
            <person name="Liu T."/>
            <person name="Pan Y.S."/>
            <person name="Xia L.Y."/>
            <person name="Li J."/>
            <person name="Zhao F."/>
            <person name="Cao W.C."/>
        </authorList>
    </citation>
    <scope>NUCLEOTIDE SEQUENCE [LARGE SCALE GENOMIC DNA]</scope>
    <source>
        <strain evidence="5">HaeL-2018</strain>
    </source>
</reference>
<accession>A0A9J6GCP6</accession>
<dbReference type="AlphaFoldDB" id="A0A9J6GCP6"/>
<protein>
    <recommendedName>
        <fullName evidence="4">CCHC-type domain-containing protein</fullName>
    </recommendedName>
</protein>
<dbReference type="GO" id="GO:0003676">
    <property type="term" value="F:nucleic acid binding"/>
    <property type="evidence" value="ECO:0007669"/>
    <property type="project" value="InterPro"/>
</dbReference>
<feature type="compositionally biased region" description="Basic and acidic residues" evidence="3">
    <location>
        <begin position="359"/>
        <end position="369"/>
    </location>
</feature>
<name>A0A9J6GCP6_HAELO</name>
<keyword evidence="1" id="KW-0479">Metal-binding</keyword>
<evidence type="ECO:0000313" key="6">
    <source>
        <dbReference type="Proteomes" id="UP000821853"/>
    </source>
</evidence>
<dbReference type="GO" id="GO:0008270">
    <property type="term" value="F:zinc ion binding"/>
    <property type="evidence" value="ECO:0007669"/>
    <property type="project" value="UniProtKB-KW"/>
</dbReference>
<dbReference type="OrthoDB" id="6488226at2759"/>
<evidence type="ECO:0000256" key="1">
    <source>
        <dbReference type="PROSITE-ProRule" id="PRU00047"/>
    </source>
</evidence>
<evidence type="ECO:0000259" key="4">
    <source>
        <dbReference type="PROSITE" id="PS50158"/>
    </source>
</evidence>
<evidence type="ECO:0000256" key="3">
    <source>
        <dbReference type="SAM" id="MobiDB-lite"/>
    </source>
</evidence>
<dbReference type="Proteomes" id="UP000821853">
    <property type="component" value="Chromosome 3"/>
</dbReference>
<dbReference type="EMBL" id="JABSTR010000005">
    <property type="protein sequence ID" value="KAH9372156.1"/>
    <property type="molecule type" value="Genomic_DNA"/>
</dbReference>
<feature type="region of interest" description="Disordered" evidence="3">
    <location>
        <begin position="329"/>
        <end position="416"/>
    </location>
</feature>
<keyword evidence="6" id="KW-1185">Reference proteome</keyword>
<comment type="caution">
    <text evidence="5">The sequence shown here is derived from an EMBL/GenBank/DDBJ whole genome shotgun (WGS) entry which is preliminary data.</text>
</comment>
<keyword evidence="2" id="KW-0175">Coiled coil</keyword>
<feature type="compositionally biased region" description="Basic and acidic residues" evidence="3">
    <location>
        <begin position="329"/>
        <end position="342"/>
    </location>
</feature>
<dbReference type="PROSITE" id="PS50158">
    <property type="entry name" value="ZF_CCHC"/>
    <property type="match status" value="1"/>
</dbReference>
<feature type="region of interest" description="Disordered" evidence="3">
    <location>
        <begin position="542"/>
        <end position="577"/>
    </location>
</feature>
<dbReference type="SUPFAM" id="SSF57756">
    <property type="entry name" value="Retrovirus zinc finger-like domains"/>
    <property type="match status" value="1"/>
</dbReference>
<dbReference type="OMA" id="KELNWIT"/>
<keyword evidence="1" id="KW-0862">Zinc</keyword>
<feature type="compositionally biased region" description="Polar residues" evidence="3">
    <location>
        <begin position="555"/>
        <end position="577"/>
    </location>
</feature>
<sequence>MVMEVAVEGTDIDPTELKELNWITKVTKKVKELQDQGRREKQSADAPCNTLSTAAAGTATNVNRSTIGEYKARLAGKQLGEKSIASHLPRLPQTDHKVILRPKGGLALTKLSVPYVGGMLRLAADVQWEKGKEEDQVVLNDKQGTITYSTPRQEDALKVLSLRKLPIGDKAYEVTSYMAAPENCGRGVVHGIDLRFSEEELEVGFSHRTNPPIIGVRRMGRSESVIITFADPQVPRWVRCFGSPIKCFLYRKKYEVCFKCGDIGHRSDVCSNNPTDKCRKCGDPSPASEHRCVPKCQLCGKEHETGDKRCKVLYRTPYVLKKRQWERKLGEQARKEEEADEKRRHREAQSTIKASQRASRRDQSRDRARSMSRSRSKSRNRSVSFPRLPPLRTETISTANSSSENSGSVRASLENSKTNAPKVGWVSGTAQDANAEVVRKLTEQNKFLMEQNKLIMEQNAELKRQLDEIKTVIIAKASEQVVESMQVVHSPPLEQLESKLNDVDDKLASRVSKLEKVFVAMAELKSLKKVEDRLLEMEKRMDRLDKSNIRRQKTSKNQEFNRPDGSQATVSYSLAVE</sequence>